<dbReference type="SUPFAM" id="SSF52467">
    <property type="entry name" value="DHS-like NAD/FAD-binding domain"/>
    <property type="match status" value="1"/>
</dbReference>
<dbReference type="Gene3D" id="3.40.50.970">
    <property type="match status" value="2"/>
</dbReference>
<dbReference type="GO" id="GO:0050660">
    <property type="term" value="F:flavin adenine dinucleotide binding"/>
    <property type="evidence" value="ECO:0007669"/>
    <property type="project" value="TreeGrafter"/>
</dbReference>
<evidence type="ECO:0000259" key="4">
    <source>
        <dbReference type="Pfam" id="PF00205"/>
    </source>
</evidence>
<evidence type="ECO:0000313" key="7">
    <source>
        <dbReference type="EMBL" id="GGN22704.1"/>
    </source>
</evidence>
<dbReference type="GO" id="GO:0009099">
    <property type="term" value="P:L-valine biosynthetic process"/>
    <property type="evidence" value="ECO:0007669"/>
    <property type="project" value="TreeGrafter"/>
</dbReference>
<evidence type="ECO:0000313" key="8">
    <source>
        <dbReference type="Proteomes" id="UP000653411"/>
    </source>
</evidence>
<dbReference type="GO" id="GO:0009097">
    <property type="term" value="P:isoleucine biosynthetic process"/>
    <property type="evidence" value="ECO:0007669"/>
    <property type="project" value="TreeGrafter"/>
</dbReference>
<dbReference type="InterPro" id="IPR029035">
    <property type="entry name" value="DHS-like_NAD/FAD-binding_dom"/>
</dbReference>
<dbReference type="PANTHER" id="PTHR18968">
    <property type="entry name" value="THIAMINE PYROPHOSPHATE ENZYMES"/>
    <property type="match status" value="1"/>
</dbReference>
<gene>
    <name evidence="7" type="primary">ilvB</name>
    <name evidence="7" type="ORF">GCM10011578_054560</name>
</gene>
<keyword evidence="2 3" id="KW-0786">Thiamine pyrophosphate</keyword>
<dbReference type="Pfam" id="PF02776">
    <property type="entry name" value="TPP_enzyme_N"/>
    <property type="match status" value="1"/>
</dbReference>
<organism evidence="7 8">
    <name type="scientific">Streptomyces fuscichromogenes</name>
    <dbReference type="NCBI Taxonomy" id="1324013"/>
    <lineage>
        <taxon>Bacteria</taxon>
        <taxon>Bacillati</taxon>
        <taxon>Actinomycetota</taxon>
        <taxon>Actinomycetes</taxon>
        <taxon>Kitasatosporales</taxon>
        <taxon>Streptomycetaceae</taxon>
        <taxon>Streptomyces</taxon>
    </lineage>
</organism>
<dbReference type="InterPro" id="IPR045229">
    <property type="entry name" value="TPP_enz"/>
</dbReference>
<keyword evidence="8" id="KW-1185">Reference proteome</keyword>
<dbReference type="GO" id="GO:0000287">
    <property type="term" value="F:magnesium ion binding"/>
    <property type="evidence" value="ECO:0007669"/>
    <property type="project" value="InterPro"/>
</dbReference>
<dbReference type="AlphaFoldDB" id="A0A918CT59"/>
<dbReference type="CDD" id="cd07035">
    <property type="entry name" value="TPP_PYR_POX_like"/>
    <property type="match status" value="1"/>
</dbReference>
<dbReference type="PANTHER" id="PTHR18968:SF167">
    <property type="entry name" value="ACETOLACTATE SYNTHASE LARGE SUBUNIT ILVB2-RELATED"/>
    <property type="match status" value="1"/>
</dbReference>
<dbReference type="InterPro" id="IPR012000">
    <property type="entry name" value="Thiamin_PyroP_enz_cen_dom"/>
</dbReference>
<accession>A0A918CT59</accession>
<feature type="domain" description="Thiamine pyrophosphate enzyme central" evidence="4">
    <location>
        <begin position="195"/>
        <end position="320"/>
    </location>
</feature>
<dbReference type="NCBIfam" id="NF006122">
    <property type="entry name" value="PRK08266.1"/>
    <property type="match status" value="1"/>
</dbReference>
<dbReference type="GO" id="GO:0003984">
    <property type="term" value="F:acetolactate synthase activity"/>
    <property type="evidence" value="ECO:0007669"/>
    <property type="project" value="TreeGrafter"/>
</dbReference>
<dbReference type="Proteomes" id="UP000653411">
    <property type="component" value="Unassembled WGS sequence"/>
</dbReference>
<dbReference type="Gene3D" id="3.40.50.1220">
    <property type="entry name" value="TPP-binding domain"/>
    <property type="match status" value="1"/>
</dbReference>
<dbReference type="SUPFAM" id="SSF52518">
    <property type="entry name" value="Thiamin diphosphate-binding fold (THDP-binding)"/>
    <property type="match status" value="2"/>
</dbReference>
<dbReference type="EMBL" id="BMML01000013">
    <property type="protein sequence ID" value="GGN22704.1"/>
    <property type="molecule type" value="Genomic_DNA"/>
</dbReference>
<name>A0A918CT59_9ACTN</name>
<dbReference type="GO" id="GO:0005948">
    <property type="term" value="C:acetolactate synthase complex"/>
    <property type="evidence" value="ECO:0007669"/>
    <property type="project" value="TreeGrafter"/>
</dbReference>
<dbReference type="Pfam" id="PF00205">
    <property type="entry name" value="TPP_enzyme_M"/>
    <property type="match status" value="1"/>
</dbReference>
<dbReference type="Pfam" id="PF02775">
    <property type="entry name" value="TPP_enzyme_C"/>
    <property type="match status" value="1"/>
</dbReference>
<proteinExistence type="inferred from homology"/>
<comment type="similarity">
    <text evidence="1 3">Belongs to the TPP enzyme family.</text>
</comment>
<evidence type="ECO:0000256" key="1">
    <source>
        <dbReference type="ARBA" id="ARBA00007812"/>
    </source>
</evidence>
<dbReference type="InterPro" id="IPR029061">
    <property type="entry name" value="THDP-binding"/>
</dbReference>
<dbReference type="InterPro" id="IPR012001">
    <property type="entry name" value="Thiamin_PyroP_enz_TPP-bd_dom"/>
</dbReference>
<evidence type="ECO:0000256" key="3">
    <source>
        <dbReference type="RuleBase" id="RU362132"/>
    </source>
</evidence>
<reference evidence="7" key="2">
    <citation type="submission" date="2020-09" db="EMBL/GenBank/DDBJ databases">
        <authorList>
            <person name="Sun Q."/>
            <person name="Zhou Y."/>
        </authorList>
    </citation>
    <scope>NUCLEOTIDE SEQUENCE</scope>
    <source>
        <strain evidence="7">CGMCC 4.7110</strain>
    </source>
</reference>
<evidence type="ECO:0000259" key="5">
    <source>
        <dbReference type="Pfam" id="PF02775"/>
    </source>
</evidence>
<dbReference type="InterPro" id="IPR011766">
    <property type="entry name" value="TPP_enzyme_TPP-bd"/>
</dbReference>
<sequence length="552" mass="57794">MPSLGTTAEAVVDTLIDHGVDTVFAIPGAQTYELVNALAARQDRIRIIGGRHEQAVAYMAFGYAQATGELGVVSVVPGPGLLNAGAALLTAYGESQPVLCIVGDVAAGARGRGLGHVHEMPDQLATLRTLTKWASNIEHVSEASGVVAEAIARATSGRPRPVAVSIPRDTLAQRGPYRVTGPRPLPTPPVDKERIAAAADILATARNPMIMVGGGAREARAEVAALAEYLQAATVAFRGGRGVVSDDSPLSFTSASGFERWADTDVLIGIGSRLELTWARWPDRAPGLKVVNIDIDPEQAVRLTPDVALVGDAAETTKALAEAVAARRGPAPDRSAEFLAVKEGKAKEIEDLGPTIEFVRAIRAALPEDGFLVEEVSQVGFVSSFGFGVTAPRQFITCGHQSTLGFGFPTALGVQAAHPDRAVVSVSGDGGFMFGVQELATAVQYDLPVVAVVFNNQAYGNVKLDLEGRYGADRAVGVDLHNPDFVALAESFGADAYRIDEGDGLQVAAAKLTRTTAQAVAKRRPAVIEVRCALGAGESPWKYLEPASRKGA</sequence>
<feature type="domain" description="Thiamine pyrophosphate enzyme N-terminal TPP-binding" evidence="6">
    <location>
        <begin position="6"/>
        <end position="124"/>
    </location>
</feature>
<reference evidence="7" key="1">
    <citation type="journal article" date="2014" name="Int. J. Syst. Evol. Microbiol.">
        <title>Complete genome sequence of Corynebacterium casei LMG S-19264T (=DSM 44701T), isolated from a smear-ripened cheese.</title>
        <authorList>
            <consortium name="US DOE Joint Genome Institute (JGI-PGF)"/>
            <person name="Walter F."/>
            <person name="Albersmeier A."/>
            <person name="Kalinowski J."/>
            <person name="Ruckert C."/>
        </authorList>
    </citation>
    <scope>NUCLEOTIDE SEQUENCE</scope>
    <source>
        <strain evidence="7">CGMCC 4.7110</strain>
    </source>
</reference>
<dbReference type="CDD" id="cd00568">
    <property type="entry name" value="TPP_enzymes"/>
    <property type="match status" value="1"/>
</dbReference>
<evidence type="ECO:0000256" key="2">
    <source>
        <dbReference type="ARBA" id="ARBA00023052"/>
    </source>
</evidence>
<dbReference type="InterPro" id="IPR000399">
    <property type="entry name" value="TPP-bd_CS"/>
</dbReference>
<feature type="domain" description="Thiamine pyrophosphate enzyme TPP-binding" evidence="5">
    <location>
        <begin position="385"/>
        <end position="530"/>
    </location>
</feature>
<dbReference type="RefSeq" id="WP_189265464.1">
    <property type="nucleotide sequence ID" value="NZ_BMML01000013.1"/>
</dbReference>
<comment type="caution">
    <text evidence="7">The sequence shown here is derived from an EMBL/GenBank/DDBJ whole genome shotgun (WGS) entry which is preliminary data.</text>
</comment>
<protein>
    <submittedName>
        <fullName evidence="7">Acetolactate synthase I/II/III large subunit</fullName>
    </submittedName>
</protein>
<dbReference type="GO" id="GO:0030976">
    <property type="term" value="F:thiamine pyrophosphate binding"/>
    <property type="evidence" value="ECO:0007669"/>
    <property type="project" value="InterPro"/>
</dbReference>
<evidence type="ECO:0000259" key="6">
    <source>
        <dbReference type="Pfam" id="PF02776"/>
    </source>
</evidence>
<dbReference type="PROSITE" id="PS00187">
    <property type="entry name" value="TPP_ENZYMES"/>
    <property type="match status" value="1"/>
</dbReference>